<gene>
    <name evidence="1" type="ORF">JAAARDRAFT_60818</name>
</gene>
<sequence length="465" mass="52977">MYSIELWRHGLVDNINQDDVKDSGNSMSTAQKRERLQEYVAALRKPDLGRLVQDRVSVDRGKLWDLYGGMLVNGNHECKKLSFYSLPRRGEDMTAKASNITTGYVIADLGIDPSQDLVALIEGPTHSKSSSTIRLCSIDSGKHHRLAKKSVIKHTPDISTQNYTYDISISSRYLAILFSSDKNKELAIWNWKTGTLKLRLVGRSLQSFSFWTSHHVLLAVVDTEGNDQPELRIMKFDQSGRKLQIGNAPYLCSFLYPSLAEGATSIRLRFLGSNPVPNWMPRPDPKFPFFLDGQNRAFIVRYDVTNGLKVFTFFLGVPYFTFQSCLDILHICPEKPKRFIWEYWGMKGSRMLPLKVDPDWERSSYGSMFAYLKSRRRSAAFPAKQELVLWDFNPQVPSLQDETQDEPNVIENHIGIFEDDVISNLPVKITSFPLPSSLLKAHPFDGVLLHDRNVILVEARSTHIS</sequence>
<dbReference type="HOGENOM" id="CLU_007279_3_1_1"/>
<dbReference type="InParanoid" id="A0A067PRU7"/>
<dbReference type="SUPFAM" id="SSF82171">
    <property type="entry name" value="DPP6 N-terminal domain-like"/>
    <property type="match status" value="1"/>
</dbReference>
<dbReference type="Proteomes" id="UP000027265">
    <property type="component" value="Unassembled WGS sequence"/>
</dbReference>
<evidence type="ECO:0000313" key="1">
    <source>
        <dbReference type="EMBL" id="KDQ54027.1"/>
    </source>
</evidence>
<organism evidence="1 2">
    <name type="scientific">Jaapia argillacea MUCL 33604</name>
    <dbReference type="NCBI Taxonomy" id="933084"/>
    <lineage>
        <taxon>Eukaryota</taxon>
        <taxon>Fungi</taxon>
        <taxon>Dikarya</taxon>
        <taxon>Basidiomycota</taxon>
        <taxon>Agaricomycotina</taxon>
        <taxon>Agaricomycetes</taxon>
        <taxon>Agaricomycetidae</taxon>
        <taxon>Jaapiales</taxon>
        <taxon>Jaapiaceae</taxon>
        <taxon>Jaapia</taxon>
    </lineage>
</organism>
<protein>
    <submittedName>
        <fullName evidence="1">Uncharacterized protein</fullName>
    </submittedName>
</protein>
<dbReference type="STRING" id="933084.A0A067PRU7"/>
<dbReference type="AlphaFoldDB" id="A0A067PRU7"/>
<proteinExistence type="predicted"/>
<keyword evidence="2" id="KW-1185">Reference proteome</keyword>
<evidence type="ECO:0000313" key="2">
    <source>
        <dbReference type="Proteomes" id="UP000027265"/>
    </source>
</evidence>
<dbReference type="EMBL" id="KL197730">
    <property type="protein sequence ID" value="KDQ54027.1"/>
    <property type="molecule type" value="Genomic_DNA"/>
</dbReference>
<dbReference type="OrthoDB" id="3270827at2759"/>
<reference evidence="2" key="1">
    <citation type="journal article" date="2014" name="Proc. Natl. Acad. Sci. U.S.A.">
        <title>Extensive sampling of basidiomycete genomes demonstrates inadequacy of the white-rot/brown-rot paradigm for wood decay fungi.</title>
        <authorList>
            <person name="Riley R."/>
            <person name="Salamov A.A."/>
            <person name="Brown D.W."/>
            <person name="Nagy L.G."/>
            <person name="Floudas D."/>
            <person name="Held B.W."/>
            <person name="Levasseur A."/>
            <person name="Lombard V."/>
            <person name="Morin E."/>
            <person name="Otillar R."/>
            <person name="Lindquist E.A."/>
            <person name="Sun H."/>
            <person name="LaButti K.M."/>
            <person name="Schmutz J."/>
            <person name="Jabbour D."/>
            <person name="Luo H."/>
            <person name="Baker S.E."/>
            <person name="Pisabarro A.G."/>
            <person name="Walton J.D."/>
            <person name="Blanchette R.A."/>
            <person name="Henrissat B."/>
            <person name="Martin F."/>
            <person name="Cullen D."/>
            <person name="Hibbett D.S."/>
            <person name="Grigoriev I.V."/>
        </authorList>
    </citation>
    <scope>NUCLEOTIDE SEQUENCE [LARGE SCALE GENOMIC DNA]</scope>
    <source>
        <strain evidence="2">MUCL 33604</strain>
    </source>
</reference>
<name>A0A067PRU7_9AGAM</name>
<accession>A0A067PRU7</accession>